<name>A0ABP6T0M6_9ACTN</name>
<evidence type="ECO:0000256" key="4">
    <source>
        <dbReference type="ARBA" id="ARBA00023065"/>
    </source>
</evidence>
<evidence type="ECO:0000256" key="1">
    <source>
        <dbReference type="ARBA" id="ARBA00004370"/>
    </source>
</evidence>
<dbReference type="InterPro" id="IPR000711">
    <property type="entry name" value="ATPase_OSCP/dsu"/>
</dbReference>
<evidence type="ECO:0000256" key="9">
    <source>
        <dbReference type="SAM" id="MobiDB-lite"/>
    </source>
</evidence>
<evidence type="ECO:0000256" key="3">
    <source>
        <dbReference type="ARBA" id="ARBA00022781"/>
    </source>
</evidence>
<dbReference type="EMBL" id="BAAAYN010000027">
    <property type="protein sequence ID" value="GAA3390174.1"/>
    <property type="molecule type" value="Genomic_DNA"/>
</dbReference>
<comment type="similarity">
    <text evidence="8">Belongs to the ATPase delta chain family.</text>
</comment>
<keyword evidence="3 8" id="KW-0375">Hydrogen ion transport</keyword>
<organism evidence="10 11">
    <name type="scientific">Cryptosporangium minutisporangium</name>
    <dbReference type="NCBI Taxonomy" id="113569"/>
    <lineage>
        <taxon>Bacteria</taxon>
        <taxon>Bacillati</taxon>
        <taxon>Actinomycetota</taxon>
        <taxon>Actinomycetes</taxon>
        <taxon>Cryptosporangiales</taxon>
        <taxon>Cryptosporangiaceae</taxon>
        <taxon>Cryptosporangium</taxon>
    </lineage>
</organism>
<keyword evidence="11" id="KW-1185">Reference proteome</keyword>
<evidence type="ECO:0000256" key="2">
    <source>
        <dbReference type="ARBA" id="ARBA00022448"/>
    </source>
</evidence>
<evidence type="ECO:0000256" key="5">
    <source>
        <dbReference type="ARBA" id="ARBA00023136"/>
    </source>
</evidence>
<feature type="compositionally biased region" description="Low complexity" evidence="9">
    <location>
        <begin position="22"/>
        <end position="87"/>
    </location>
</feature>
<reference evidence="11" key="1">
    <citation type="journal article" date="2019" name="Int. J. Syst. Evol. Microbiol.">
        <title>The Global Catalogue of Microorganisms (GCM) 10K type strain sequencing project: providing services to taxonomists for standard genome sequencing and annotation.</title>
        <authorList>
            <consortium name="The Broad Institute Genomics Platform"/>
            <consortium name="The Broad Institute Genome Sequencing Center for Infectious Disease"/>
            <person name="Wu L."/>
            <person name="Ma J."/>
        </authorList>
    </citation>
    <scope>NUCLEOTIDE SEQUENCE [LARGE SCALE GENOMIC DNA]</scope>
    <source>
        <strain evidence="11">JCM 9458</strain>
    </source>
</reference>
<dbReference type="HAMAP" id="MF_01416">
    <property type="entry name" value="ATP_synth_delta_bact"/>
    <property type="match status" value="1"/>
</dbReference>
<evidence type="ECO:0000256" key="8">
    <source>
        <dbReference type="HAMAP-Rule" id="MF_01416"/>
    </source>
</evidence>
<dbReference type="PANTHER" id="PTHR11910">
    <property type="entry name" value="ATP SYNTHASE DELTA CHAIN"/>
    <property type="match status" value="1"/>
</dbReference>
<proteinExistence type="inferred from homology"/>
<keyword evidence="7 8" id="KW-0066">ATP synthesis</keyword>
<keyword evidence="5 8" id="KW-0472">Membrane</keyword>
<accession>A0ABP6T0M6</accession>
<comment type="function">
    <text evidence="8">F(1)F(0) ATP synthase produces ATP from ADP in the presence of a proton or sodium gradient. F-type ATPases consist of two structural domains, F(1) containing the extramembraneous catalytic core and F(0) containing the membrane proton channel, linked together by a central stalk and a peripheral stalk. During catalysis, ATP synthesis in the catalytic domain of F(1) is coupled via a rotary mechanism of the central stalk subunits to proton translocation.</text>
</comment>
<keyword evidence="4 8" id="KW-0406">Ion transport</keyword>
<sequence>MQGASRESLAGVREQLAEVLRGGAAPAGATPTGATPAGAHPAGPVIAPGATPVEATPTAATQAEATPVGARPAQVTPPAAATPAATPGGVDRNALAAELRAVADLLGREPGLRRALADASKSGGDRTGLLEALVGQRVGRTALDVLRAAVSARWSRPHDLVDAVELLAVDAELAEADANGSLSDVEDQLFRFARIVDGNPQLARLLADATAPAAQRAELANGLLEGHADPVTVRLVRTAVHGLGGRGFDASLLRLVELTAARRDREIAYVTAAAPLTPAQEERLAARLAAIYGRSVSLKVEVDPSLLGGVTVRVGDDLYDGSVARRLEQARGALTN</sequence>
<keyword evidence="6 8" id="KW-0139">CF(1)</keyword>
<dbReference type="Proteomes" id="UP001501676">
    <property type="component" value="Unassembled WGS sequence"/>
</dbReference>
<comment type="function">
    <text evidence="8">This protein is part of the stalk that links CF(0) to CF(1). It either transmits conformational changes from CF(0) to CF(1) or is implicated in proton conduction.</text>
</comment>
<evidence type="ECO:0000256" key="6">
    <source>
        <dbReference type="ARBA" id="ARBA00023196"/>
    </source>
</evidence>
<keyword evidence="2 8" id="KW-0813">Transport</keyword>
<protein>
    <recommendedName>
        <fullName evidence="8">ATP synthase subunit delta</fullName>
    </recommendedName>
    <alternativeName>
        <fullName evidence="8">ATP synthase F(1) sector subunit delta</fullName>
    </alternativeName>
    <alternativeName>
        <fullName evidence="8">F-type ATPase subunit delta</fullName>
        <shortName evidence="8">F-ATPase subunit delta</shortName>
    </alternativeName>
</protein>
<gene>
    <name evidence="8" type="primary">atpH</name>
    <name evidence="10" type="ORF">GCM10020369_43130</name>
</gene>
<dbReference type="Pfam" id="PF00213">
    <property type="entry name" value="OSCP"/>
    <property type="match status" value="1"/>
</dbReference>
<keyword evidence="8" id="KW-1003">Cell membrane</keyword>
<evidence type="ECO:0000313" key="11">
    <source>
        <dbReference type="Proteomes" id="UP001501676"/>
    </source>
</evidence>
<dbReference type="InterPro" id="IPR020781">
    <property type="entry name" value="ATPase_OSCP/d_CS"/>
</dbReference>
<comment type="caution">
    <text evidence="10">The sequence shown here is derived from an EMBL/GenBank/DDBJ whole genome shotgun (WGS) entry which is preliminary data.</text>
</comment>
<dbReference type="RefSeq" id="WP_345729976.1">
    <property type="nucleotide sequence ID" value="NZ_BAAAYN010000027.1"/>
</dbReference>
<dbReference type="NCBIfam" id="TIGR01145">
    <property type="entry name" value="ATP_synt_delta"/>
    <property type="match status" value="1"/>
</dbReference>
<evidence type="ECO:0000256" key="7">
    <source>
        <dbReference type="ARBA" id="ARBA00023310"/>
    </source>
</evidence>
<evidence type="ECO:0000313" key="10">
    <source>
        <dbReference type="EMBL" id="GAA3390174.1"/>
    </source>
</evidence>
<dbReference type="PROSITE" id="PS00389">
    <property type="entry name" value="ATPASE_DELTA"/>
    <property type="match status" value="1"/>
</dbReference>
<dbReference type="PRINTS" id="PR00125">
    <property type="entry name" value="ATPASEDELTA"/>
</dbReference>
<feature type="region of interest" description="Disordered" evidence="9">
    <location>
        <begin position="1"/>
        <end position="89"/>
    </location>
</feature>
<dbReference type="NCBIfam" id="NF009967">
    <property type="entry name" value="PRK13430.1"/>
    <property type="match status" value="1"/>
</dbReference>
<comment type="subcellular location">
    <subcellularLocation>
        <location evidence="8">Cell membrane</location>
        <topology evidence="8">Peripheral membrane protein</topology>
    </subcellularLocation>
    <subcellularLocation>
        <location evidence="1">Membrane</location>
    </subcellularLocation>
</comment>